<sequence length="149" mass="17192">MIPSVQIPILNHPSVHKKDVGNRIQKSKREINIQRNNNHHARTTSAPSVLPSYNNKLSLDVLLDAIDLDQQMRQLFRDEVMKSKNRVPSMLRRRSKSAPSAPPSYHHQRAFNSRWITNDQTVVTTASKAQEVAQLIVNQHFEKILKKRD</sequence>
<accession>A0A9P6X1Q0</accession>
<organism evidence="1 2">
    <name type="scientific">Rhizopus oryzae</name>
    <name type="common">Mucormycosis agent</name>
    <name type="synonym">Rhizopus arrhizus var. delemar</name>
    <dbReference type="NCBI Taxonomy" id="64495"/>
    <lineage>
        <taxon>Eukaryota</taxon>
        <taxon>Fungi</taxon>
        <taxon>Fungi incertae sedis</taxon>
        <taxon>Mucoromycota</taxon>
        <taxon>Mucoromycotina</taxon>
        <taxon>Mucoromycetes</taxon>
        <taxon>Mucorales</taxon>
        <taxon>Mucorineae</taxon>
        <taxon>Rhizopodaceae</taxon>
        <taxon>Rhizopus</taxon>
    </lineage>
</organism>
<dbReference type="Proteomes" id="UP000716291">
    <property type="component" value="Unassembled WGS sequence"/>
</dbReference>
<comment type="caution">
    <text evidence="1">The sequence shown here is derived from an EMBL/GenBank/DDBJ whole genome shotgun (WGS) entry which is preliminary data.</text>
</comment>
<name>A0A9P6X1Q0_RHIOR</name>
<dbReference type="AlphaFoldDB" id="A0A9P6X1Q0"/>
<protein>
    <submittedName>
        <fullName evidence="1">Uncharacterized protein</fullName>
    </submittedName>
</protein>
<evidence type="ECO:0000313" key="1">
    <source>
        <dbReference type="EMBL" id="KAG1303055.1"/>
    </source>
</evidence>
<gene>
    <name evidence="1" type="ORF">G6F64_010401</name>
</gene>
<proteinExistence type="predicted"/>
<dbReference type="OrthoDB" id="2350158at2759"/>
<keyword evidence="2" id="KW-1185">Reference proteome</keyword>
<reference evidence="1" key="1">
    <citation type="journal article" date="2020" name="Microb. Genom.">
        <title>Genetic diversity of clinical and environmental Mucorales isolates obtained from an investigation of mucormycosis cases among solid organ transplant recipients.</title>
        <authorList>
            <person name="Nguyen M.H."/>
            <person name="Kaul D."/>
            <person name="Muto C."/>
            <person name="Cheng S.J."/>
            <person name="Richter R.A."/>
            <person name="Bruno V.M."/>
            <person name="Liu G."/>
            <person name="Beyhan S."/>
            <person name="Sundermann A.J."/>
            <person name="Mounaud S."/>
            <person name="Pasculle A.W."/>
            <person name="Nierman W.C."/>
            <person name="Driscoll E."/>
            <person name="Cumbie R."/>
            <person name="Clancy C.J."/>
            <person name="Dupont C.L."/>
        </authorList>
    </citation>
    <scope>NUCLEOTIDE SEQUENCE</scope>
    <source>
        <strain evidence="1">GL11</strain>
    </source>
</reference>
<evidence type="ECO:0000313" key="2">
    <source>
        <dbReference type="Proteomes" id="UP000716291"/>
    </source>
</evidence>
<dbReference type="EMBL" id="JAANQT010002147">
    <property type="protein sequence ID" value="KAG1303055.1"/>
    <property type="molecule type" value="Genomic_DNA"/>
</dbReference>